<feature type="domain" description="SusD-like N-terminal" evidence="8">
    <location>
        <begin position="90"/>
        <end position="232"/>
    </location>
</feature>
<dbReference type="InterPro" id="IPR033985">
    <property type="entry name" value="SusD-like_N"/>
</dbReference>
<keyword evidence="5" id="KW-0998">Cell outer membrane</keyword>
<feature type="signal peptide" evidence="6">
    <location>
        <begin position="1"/>
        <end position="25"/>
    </location>
</feature>
<sequence length="542" mass="60035">MKKTSYIYHSMLLGSLLLGSCSSNFLDVEPMTSVLESNFYKTVADAEMALVGCYDGYQRTTSNGSQAFYITSEIASDNCFGGGGTTDGRGFQAIDRFDIAQSQSDNNIFDGTWSDYYAGIFRCNTLLGKLDGTDFSGSTTARARIEGETRFLRALMYFDLVRLFERIPLLTSPTNENIPQSDPKAIYQLIVSDLKFAAANIPETAYPKSAAATNDGRATTFAAKALLARVYLFYSGYYGSEDIGVSRAEALTGLEDVISSGQFALVADFKNLWPAASYIPNASNNTLDISKYAGKGNSEVVFAQKFNNTSNYSGYVDGNRWVVFLGLRGKNWSPYGQGWGVCTVSKNFFNELDNNDTRKTASIIDIEGEKITGFDLKDQREYTGYAVKKYAPTALPDGTTNTGGDKDMQLSQDQDYFVIRYADVLLMAAELGSVNAQKYFDEVRKRAYKANFVALPVSKSNILKERKFEFAFEGIRYWDVLRQGLDMAATTLQTSEDVLSGSVPEKVIVNRERFLTTRGFMQIPNKQITLSNGILKQNAGWN</sequence>
<evidence type="ECO:0000313" key="9">
    <source>
        <dbReference type="EMBL" id="PUV24238.1"/>
    </source>
</evidence>
<gene>
    <name evidence="9" type="ORF">DCO56_12840</name>
</gene>
<comment type="similarity">
    <text evidence="2">Belongs to the SusD family.</text>
</comment>
<comment type="subcellular location">
    <subcellularLocation>
        <location evidence="1">Cell outer membrane</location>
    </subcellularLocation>
</comment>
<dbReference type="OrthoDB" id="618454at2"/>
<dbReference type="Gene3D" id="1.25.40.390">
    <property type="match status" value="1"/>
</dbReference>
<feature type="chain" id="PRO_5016561235" evidence="6">
    <location>
        <begin position="26"/>
        <end position="542"/>
    </location>
</feature>
<dbReference type="RefSeq" id="WP_108634166.1">
    <property type="nucleotide sequence ID" value="NZ_QCXX01000003.1"/>
</dbReference>
<dbReference type="GO" id="GO:0009279">
    <property type="term" value="C:cell outer membrane"/>
    <property type="evidence" value="ECO:0007669"/>
    <property type="project" value="UniProtKB-SubCell"/>
</dbReference>
<dbReference type="EMBL" id="QCXX01000003">
    <property type="protein sequence ID" value="PUV24238.1"/>
    <property type="molecule type" value="Genomic_DNA"/>
</dbReference>
<dbReference type="InterPro" id="IPR011990">
    <property type="entry name" value="TPR-like_helical_dom_sf"/>
</dbReference>
<dbReference type="Pfam" id="PF07980">
    <property type="entry name" value="SusD_RagB"/>
    <property type="match status" value="1"/>
</dbReference>
<dbReference type="PROSITE" id="PS51257">
    <property type="entry name" value="PROKAR_LIPOPROTEIN"/>
    <property type="match status" value="1"/>
</dbReference>
<name>A0A363NU50_9SPHI</name>
<organism evidence="9 10">
    <name type="scientific">Sphingobacterium athyrii</name>
    <dbReference type="NCBI Taxonomy" id="2152717"/>
    <lineage>
        <taxon>Bacteria</taxon>
        <taxon>Pseudomonadati</taxon>
        <taxon>Bacteroidota</taxon>
        <taxon>Sphingobacteriia</taxon>
        <taxon>Sphingobacteriales</taxon>
        <taxon>Sphingobacteriaceae</taxon>
        <taxon>Sphingobacterium</taxon>
    </lineage>
</organism>
<proteinExistence type="inferred from homology"/>
<reference evidence="9 10" key="1">
    <citation type="submission" date="2018-04" db="EMBL/GenBank/DDBJ databases">
        <title>Sphingobacterium sp. M46 Genome.</title>
        <authorList>
            <person name="Cheng J."/>
            <person name="Li Y."/>
        </authorList>
    </citation>
    <scope>NUCLEOTIDE SEQUENCE [LARGE SCALE GENOMIC DNA]</scope>
    <source>
        <strain evidence="9 10">M46</strain>
    </source>
</reference>
<dbReference type="Pfam" id="PF14322">
    <property type="entry name" value="SusD-like_3"/>
    <property type="match status" value="1"/>
</dbReference>
<evidence type="ECO:0000256" key="1">
    <source>
        <dbReference type="ARBA" id="ARBA00004442"/>
    </source>
</evidence>
<evidence type="ECO:0000256" key="6">
    <source>
        <dbReference type="SAM" id="SignalP"/>
    </source>
</evidence>
<evidence type="ECO:0000256" key="3">
    <source>
        <dbReference type="ARBA" id="ARBA00022729"/>
    </source>
</evidence>
<keyword evidence="4" id="KW-0472">Membrane</keyword>
<dbReference type="SUPFAM" id="SSF48452">
    <property type="entry name" value="TPR-like"/>
    <property type="match status" value="1"/>
</dbReference>
<evidence type="ECO:0000256" key="2">
    <source>
        <dbReference type="ARBA" id="ARBA00006275"/>
    </source>
</evidence>
<keyword evidence="10" id="KW-1185">Reference proteome</keyword>
<dbReference type="InterPro" id="IPR012944">
    <property type="entry name" value="SusD_RagB_dom"/>
</dbReference>
<comment type="caution">
    <text evidence="9">The sequence shown here is derived from an EMBL/GenBank/DDBJ whole genome shotgun (WGS) entry which is preliminary data.</text>
</comment>
<keyword evidence="3 6" id="KW-0732">Signal</keyword>
<evidence type="ECO:0000256" key="4">
    <source>
        <dbReference type="ARBA" id="ARBA00023136"/>
    </source>
</evidence>
<evidence type="ECO:0000313" key="10">
    <source>
        <dbReference type="Proteomes" id="UP000250831"/>
    </source>
</evidence>
<protein>
    <submittedName>
        <fullName evidence="9">RagB/SusD family nutrient uptake outer membrane protein</fullName>
    </submittedName>
</protein>
<evidence type="ECO:0000259" key="7">
    <source>
        <dbReference type="Pfam" id="PF07980"/>
    </source>
</evidence>
<evidence type="ECO:0000256" key="5">
    <source>
        <dbReference type="ARBA" id="ARBA00023237"/>
    </source>
</evidence>
<dbReference type="AlphaFoldDB" id="A0A363NU50"/>
<feature type="domain" description="RagB/SusD" evidence="7">
    <location>
        <begin position="379"/>
        <end position="541"/>
    </location>
</feature>
<dbReference type="Proteomes" id="UP000250831">
    <property type="component" value="Unassembled WGS sequence"/>
</dbReference>
<accession>A0A363NU50</accession>
<evidence type="ECO:0000259" key="8">
    <source>
        <dbReference type="Pfam" id="PF14322"/>
    </source>
</evidence>